<proteinExistence type="predicted"/>
<keyword evidence="5" id="KW-1185">Reference proteome</keyword>
<feature type="compositionally biased region" description="Low complexity" evidence="1">
    <location>
        <begin position="516"/>
        <end position="533"/>
    </location>
</feature>
<feature type="region of interest" description="Disordered" evidence="1">
    <location>
        <begin position="483"/>
        <end position="533"/>
    </location>
</feature>
<reference evidence="4 5" key="1">
    <citation type="journal article" date="2015" name="Genome Biol. Evol.">
        <title>Comparative Genomics of a Bacterivorous Green Alga Reveals Evolutionary Causalities and Consequences of Phago-Mixotrophic Mode of Nutrition.</title>
        <authorList>
            <person name="Burns J.A."/>
            <person name="Paasch A."/>
            <person name="Narechania A."/>
            <person name="Kim E."/>
        </authorList>
    </citation>
    <scope>NUCLEOTIDE SEQUENCE [LARGE SCALE GENOMIC DNA]</scope>
    <source>
        <strain evidence="4 5">PLY_AMNH</strain>
    </source>
</reference>
<gene>
    <name evidence="4" type="ORF">CYMTET_34434</name>
</gene>
<dbReference type="InterPro" id="IPR003609">
    <property type="entry name" value="Pan_app"/>
</dbReference>
<dbReference type="PRINTS" id="PR01217">
    <property type="entry name" value="PRICHEXTENSN"/>
</dbReference>
<dbReference type="GO" id="GO:0005884">
    <property type="term" value="C:actin filament"/>
    <property type="evidence" value="ECO:0007669"/>
    <property type="project" value="TreeGrafter"/>
</dbReference>
<evidence type="ECO:0000256" key="2">
    <source>
        <dbReference type="SAM" id="Phobius"/>
    </source>
</evidence>
<organism evidence="4 5">
    <name type="scientific">Cymbomonas tetramitiformis</name>
    <dbReference type="NCBI Taxonomy" id="36881"/>
    <lineage>
        <taxon>Eukaryota</taxon>
        <taxon>Viridiplantae</taxon>
        <taxon>Chlorophyta</taxon>
        <taxon>Pyramimonadophyceae</taxon>
        <taxon>Pyramimonadales</taxon>
        <taxon>Pyramimonadaceae</taxon>
        <taxon>Cymbomonas</taxon>
    </lineage>
</organism>
<keyword evidence="2" id="KW-0472">Membrane</keyword>
<protein>
    <recommendedName>
        <fullName evidence="3">Apple domain-containing protein</fullName>
    </recommendedName>
</protein>
<evidence type="ECO:0000313" key="4">
    <source>
        <dbReference type="EMBL" id="KAK3256433.1"/>
    </source>
</evidence>
<name>A0AAE0FB59_9CHLO</name>
<evidence type="ECO:0000259" key="3">
    <source>
        <dbReference type="PROSITE" id="PS50948"/>
    </source>
</evidence>
<dbReference type="Proteomes" id="UP001190700">
    <property type="component" value="Unassembled WGS sequence"/>
</dbReference>
<keyword evidence="2" id="KW-1133">Transmembrane helix</keyword>
<dbReference type="PROSITE" id="PS50948">
    <property type="entry name" value="PAN"/>
    <property type="match status" value="1"/>
</dbReference>
<dbReference type="GO" id="GO:0030041">
    <property type="term" value="P:actin filament polymerization"/>
    <property type="evidence" value="ECO:0007669"/>
    <property type="project" value="TreeGrafter"/>
</dbReference>
<dbReference type="AlphaFoldDB" id="A0AAE0FB59"/>
<comment type="caution">
    <text evidence="4">The sequence shown here is derived from an EMBL/GenBank/DDBJ whole genome shotgun (WGS) entry which is preliminary data.</text>
</comment>
<sequence length="1079" mass="115583">MDTRAHTCKDFDEKKNVASQEEAEKFAMENKFVGYAYSNADSPALFFHSGSCNPTDKAEYSIYVKCTRSEDGESVGCAEGYRSMKGHVKPTVNQSALNVTSCDECAAACVKDEACHSYECSALLGACYTHPQLTPDHGALHSYKFCSAKQNVSTSRMCAAVTAGKTVSTSVHTYTSFPKTHPKLWDNTDFCGGVSKEAGISADFSVSFPRTMLHPEEAYTCQSMSGAEAFYAHNFPNHDSANIVEALGTSATGQKPERQGAETDAAIVLYLLEDSVGQSYLVETIDRASSGNGGVVSQSLTVTPSSAAHVARFVVLDDSCEGANCPSYGQGSGAACLKEGVKGDCYAFDRYSGNGSNLFEFSPCCTTGLVLGPFPASDFCVELKLGAGSKGVGRGVHVMNYNAASDGLAESADVDIKDAHDGVKICKKSCDSHCSGFSSCGACTSQGQGFCGWSASKEVCEDIASSKLLITECTKCSNKSKCTTPPPPSPPSPPPSPPPPVPPPLDVPAAPPLSPAPATLSPTAIAPSPPVEVASPPVPPSEFCLYSDSPLKCDTFSEKLVADNISEAMELALASGYRGLCFSEKHTTALLFNVSAKECGSPEETNENSDWRIYRHDGCPYLSPPPPLKSPPLPLLPPTPPSPAPPPPGLYCLAETDKECKDKSNVTRELGALSDAVDFARDKDYGFFDFKSGNGKIEYTFYKHGACAETTKKTGYSVYAGPSCKLTGSLHLEGFHGDSVEFLAVGELKVLDTNANGTKTSIRACSQSVANEVNGSAVTMLAVHTTNQKAKKVTVMVTAGSAVPKVNVSISKSSSDVTVTTESEKISSNDSKEKATRIHLYNGMELIVVSWTDEDTGAGKYLSTFIQMPRVDHIESQFWETDGLCSTLDYFGSHFEKSKKLQPEEKLFRKYVLKPNKSSYFSDPICVPPMNYGDSPTPSANLTKKEEESLRENAAKLCQEACASISDKKEVQSQIDIIVDDCVSDAVASDDLDEIIDQTMELCAMANITVEASKQASGHEKAAAALLTIDQTLSMITLMVTIVAVALILRRKRRSDETYEDVLPAKQRYLMEFDRSDEL</sequence>
<feature type="transmembrane region" description="Helical" evidence="2">
    <location>
        <begin position="1032"/>
        <end position="1049"/>
    </location>
</feature>
<evidence type="ECO:0000313" key="5">
    <source>
        <dbReference type="Proteomes" id="UP001190700"/>
    </source>
</evidence>
<keyword evidence="2" id="KW-0812">Transmembrane</keyword>
<dbReference type="PANTHER" id="PTHR45691">
    <property type="entry name" value="PROTEIN DIAPHANOUS"/>
    <property type="match status" value="1"/>
</dbReference>
<evidence type="ECO:0000256" key="1">
    <source>
        <dbReference type="SAM" id="MobiDB-lite"/>
    </source>
</evidence>
<feature type="domain" description="Apple" evidence="3">
    <location>
        <begin position="77"/>
        <end position="146"/>
    </location>
</feature>
<dbReference type="PANTHER" id="PTHR45691:SF6">
    <property type="entry name" value="PROTEIN DIAPHANOUS"/>
    <property type="match status" value="1"/>
</dbReference>
<feature type="compositionally biased region" description="Pro residues" evidence="1">
    <location>
        <begin position="484"/>
        <end position="515"/>
    </location>
</feature>
<dbReference type="EMBL" id="LGRX02021659">
    <property type="protein sequence ID" value="KAK3256433.1"/>
    <property type="molecule type" value="Genomic_DNA"/>
</dbReference>
<accession>A0AAE0FB59</accession>
<dbReference type="InterPro" id="IPR051412">
    <property type="entry name" value="Formin_Homology_Diaphanous_sf"/>
</dbReference>